<dbReference type="Proteomes" id="UP000406184">
    <property type="component" value="Unassembled WGS sequence"/>
</dbReference>
<feature type="transmembrane region" description="Helical" evidence="7">
    <location>
        <begin position="303"/>
        <end position="321"/>
    </location>
</feature>
<feature type="transmembrane region" description="Helical" evidence="7">
    <location>
        <begin position="88"/>
        <end position="107"/>
    </location>
</feature>
<keyword evidence="2" id="KW-0813">Transport</keyword>
<sequence>MSIKKDTLSSEVMHEMQKTRPWAILAAGAAIQVLTGLPAAWGVFQRPVMEEYGLSEQGAGYAFGVLIAFFGIGCVIGGFLQDKQGPRFAALWGTGLLCGGFFAAAALPAEKGSAFFGVFSIPAGLGTAFLYPSIQSCAQKWYKGRKGLATGVIGGAVGLSGAFLTVFVRTALRGFGPVQGIRGAFWALGALTLPVCLAGSALLTDPPPEKPQPSRQGKAKAAPPLDLSPRQMLGTRQYWLCAGAVCFSTPAVLLFSPIILKLGMERGLDESAALWAVVLGSVGSAAGRLLMPLLSDKIGRRPTDLILFGVSLGLSAAFLFARGWAVVAVYAGLTFCYSALAAVLPALSTDLFGLPHAGVNYGFLALGQSVGSLLFPCIADFWGFEQGRHILAIAGAAAGFACIWAVTPVRREPQKKPN</sequence>
<evidence type="ECO:0000256" key="4">
    <source>
        <dbReference type="ARBA" id="ARBA00022989"/>
    </source>
</evidence>
<dbReference type="InterPro" id="IPR036259">
    <property type="entry name" value="MFS_trans_sf"/>
</dbReference>
<feature type="transmembrane region" description="Helical" evidence="7">
    <location>
        <begin position="21"/>
        <end position="41"/>
    </location>
</feature>
<dbReference type="PANTHER" id="PTHR43385:SF1">
    <property type="entry name" value="RIBOFLAVIN TRANSPORTER RIBJ"/>
    <property type="match status" value="1"/>
</dbReference>
<evidence type="ECO:0000256" key="6">
    <source>
        <dbReference type="SAM" id="MobiDB-lite"/>
    </source>
</evidence>
<feature type="transmembrane region" description="Helical" evidence="7">
    <location>
        <begin position="184"/>
        <end position="203"/>
    </location>
</feature>
<keyword evidence="4 7" id="KW-1133">Transmembrane helix</keyword>
<feature type="transmembrane region" description="Helical" evidence="7">
    <location>
        <begin position="238"/>
        <end position="260"/>
    </location>
</feature>
<gene>
    <name evidence="8" type="primary">yhjX</name>
    <name evidence="8" type="ORF">FPPS064S07_01721</name>
</gene>
<dbReference type="Pfam" id="PF07690">
    <property type="entry name" value="MFS_1"/>
    <property type="match status" value="1"/>
</dbReference>
<dbReference type="GO" id="GO:0022857">
    <property type="term" value="F:transmembrane transporter activity"/>
    <property type="evidence" value="ECO:0007669"/>
    <property type="project" value="InterPro"/>
</dbReference>
<keyword evidence="5 7" id="KW-0472">Membrane</keyword>
<dbReference type="Gene3D" id="1.20.1250.20">
    <property type="entry name" value="MFS general substrate transporter like domains"/>
    <property type="match status" value="2"/>
</dbReference>
<evidence type="ECO:0000256" key="3">
    <source>
        <dbReference type="ARBA" id="ARBA00022692"/>
    </source>
</evidence>
<feature type="transmembrane region" description="Helical" evidence="7">
    <location>
        <begin position="359"/>
        <end position="384"/>
    </location>
</feature>
<feature type="transmembrane region" description="Helical" evidence="7">
    <location>
        <begin position="113"/>
        <end position="131"/>
    </location>
</feature>
<dbReference type="InterPro" id="IPR011701">
    <property type="entry name" value="MFS"/>
</dbReference>
<proteinExistence type="predicted"/>
<organism evidence="8 9">
    <name type="scientific">Faecalibacterium prausnitzii</name>
    <dbReference type="NCBI Taxonomy" id="853"/>
    <lineage>
        <taxon>Bacteria</taxon>
        <taxon>Bacillati</taxon>
        <taxon>Bacillota</taxon>
        <taxon>Clostridia</taxon>
        <taxon>Eubacteriales</taxon>
        <taxon>Oscillospiraceae</taxon>
        <taxon>Faecalibacterium</taxon>
    </lineage>
</organism>
<evidence type="ECO:0000256" key="5">
    <source>
        <dbReference type="ARBA" id="ARBA00023136"/>
    </source>
</evidence>
<evidence type="ECO:0000313" key="8">
    <source>
        <dbReference type="EMBL" id="VUX21378.1"/>
    </source>
</evidence>
<accession>A0A564UPH3</accession>
<dbReference type="InterPro" id="IPR052983">
    <property type="entry name" value="MFS_Riboflavin_Transporter"/>
</dbReference>
<evidence type="ECO:0000256" key="2">
    <source>
        <dbReference type="ARBA" id="ARBA00022448"/>
    </source>
</evidence>
<evidence type="ECO:0000256" key="7">
    <source>
        <dbReference type="SAM" id="Phobius"/>
    </source>
</evidence>
<reference evidence="8 9" key="1">
    <citation type="submission" date="2019-07" db="EMBL/GenBank/DDBJ databases">
        <authorList>
            <person name="Hibberd C M."/>
            <person name="Gehrig L. J."/>
            <person name="Chang H.-W."/>
            <person name="Venkatesh S."/>
        </authorList>
    </citation>
    <scope>NUCLEOTIDE SEQUENCE [LARGE SCALE GENOMIC DNA]</scope>
    <source>
        <strain evidence="8">Faecalibacterium_prausnitzii_JG_BgPS064</strain>
    </source>
</reference>
<feature type="transmembrane region" description="Helical" evidence="7">
    <location>
        <begin position="61"/>
        <end position="81"/>
    </location>
</feature>
<name>A0A564UPH3_9FIRM</name>
<feature type="transmembrane region" description="Helical" evidence="7">
    <location>
        <begin position="390"/>
        <end position="409"/>
    </location>
</feature>
<keyword evidence="3 7" id="KW-0812">Transmembrane</keyword>
<feature type="transmembrane region" description="Helical" evidence="7">
    <location>
        <begin position="152"/>
        <end position="172"/>
    </location>
</feature>
<feature type="transmembrane region" description="Helical" evidence="7">
    <location>
        <begin position="327"/>
        <end position="347"/>
    </location>
</feature>
<keyword evidence="9" id="KW-1185">Reference proteome</keyword>
<dbReference type="PANTHER" id="PTHR43385">
    <property type="entry name" value="RIBOFLAVIN TRANSPORTER RIBJ"/>
    <property type="match status" value="1"/>
</dbReference>
<dbReference type="GO" id="GO:0005886">
    <property type="term" value="C:plasma membrane"/>
    <property type="evidence" value="ECO:0007669"/>
    <property type="project" value="UniProtKB-SubCell"/>
</dbReference>
<feature type="transmembrane region" description="Helical" evidence="7">
    <location>
        <begin position="272"/>
        <end position="291"/>
    </location>
</feature>
<evidence type="ECO:0000313" key="9">
    <source>
        <dbReference type="Proteomes" id="UP000406184"/>
    </source>
</evidence>
<dbReference type="AlphaFoldDB" id="A0A564UPH3"/>
<dbReference type="SUPFAM" id="SSF103473">
    <property type="entry name" value="MFS general substrate transporter"/>
    <property type="match status" value="1"/>
</dbReference>
<comment type="subcellular location">
    <subcellularLocation>
        <location evidence="1">Cell membrane</location>
        <topology evidence="1">Multi-pass membrane protein</topology>
    </subcellularLocation>
</comment>
<feature type="region of interest" description="Disordered" evidence="6">
    <location>
        <begin position="206"/>
        <end position="228"/>
    </location>
</feature>
<evidence type="ECO:0000256" key="1">
    <source>
        <dbReference type="ARBA" id="ARBA00004651"/>
    </source>
</evidence>
<dbReference type="EMBL" id="CABHMY010000166">
    <property type="protein sequence ID" value="VUX21378.1"/>
    <property type="molecule type" value="Genomic_DNA"/>
</dbReference>
<protein>
    <submittedName>
        <fullName evidence="8">Putative MFS-type transporter YhjX</fullName>
    </submittedName>
</protein>